<proteinExistence type="predicted"/>
<dbReference type="EMBL" id="JAGFBS010000003">
    <property type="protein sequence ID" value="KAG6380476.1"/>
    <property type="molecule type" value="Genomic_DNA"/>
</dbReference>
<feature type="region of interest" description="Disordered" evidence="1">
    <location>
        <begin position="56"/>
        <end position="106"/>
    </location>
</feature>
<sequence length="136" mass="14682">MRAQTAYGYRYGAQTRAVPALPSLRHHQPFPPGQAAVYLKVEAYVLLLHIYSVPSTAGPHDSSPELEVSLPSSPESEISTSTTPEFGGSALPTFDSSPPSTPSLDNPQIVITRTCPFFSGSWEKSDSRFAGFVLKI</sequence>
<keyword evidence="3" id="KW-1185">Reference proteome</keyword>
<evidence type="ECO:0000313" key="2">
    <source>
        <dbReference type="EMBL" id="KAG6380476.1"/>
    </source>
</evidence>
<protein>
    <submittedName>
        <fullName evidence="2">Uncharacterized protein</fullName>
    </submittedName>
</protein>
<gene>
    <name evidence="2" type="ORF">JVT61DRAFT_8628</name>
</gene>
<dbReference type="Proteomes" id="UP000683000">
    <property type="component" value="Unassembled WGS sequence"/>
</dbReference>
<feature type="compositionally biased region" description="Low complexity" evidence="1">
    <location>
        <begin position="65"/>
        <end position="105"/>
    </location>
</feature>
<reference evidence="2" key="1">
    <citation type="submission" date="2021-03" db="EMBL/GenBank/DDBJ databases">
        <title>Evolutionary innovations through gain and loss of genes in the ectomycorrhizal Boletales.</title>
        <authorList>
            <person name="Wu G."/>
            <person name="Miyauchi S."/>
            <person name="Morin E."/>
            <person name="Yang Z.-L."/>
            <person name="Xu J."/>
            <person name="Martin F.M."/>
        </authorList>
    </citation>
    <scope>NUCLEOTIDE SEQUENCE</scope>
    <source>
        <strain evidence="2">BR01</strain>
    </source>
</reference>
<organism evidence="2 3">
    <name type="scientific">Boletus reticuloceps</name>
    <dbReference type="NCBI Taxonomy" id="495285"/>
    <lineage>
        <taxon>Eukaryota</taxon>
        <taxon>Fungi</taxon>
        <taxon>Dikarya</taxon>
        <taxon>Basidiomycota</taxon>
        <taxon>Agaricomycotina</taxon>
        <taxon>Agaricomycetes</taxon>
        <taxon>Agaricomycetidae</taxon>
        <taxon>Boletales</taxon>
        <taxon>Boletineae</taxon>
        <taxon>Boletaceae</taxon>
        <taxon>Boletoideae</taxon>
        <taxon>Boletus</taxon>
    </lineage>
</organism>
<accession>A0A8I3ACM1</accession>
<name>A0A8I3ACM1_9AGAM</name>
<evidence type="ECO:0000256" key="1">
    <source>
        <dbReference type="SAM" id="MobiDB-lite"/>
    </source>
</evidence>
<comment type="caution">
    <text evidence="2">The sequence shown here is derived from an EMBL/GenBank/DDBJ whole genome shotgun (WGS) entry which is preliminary data.</text>
</comment>
<dbReference type="AlphaFoldDB" id="A0A8I3ACM1"/>
<evidence type="ECO:0000313" key="3">
    <source>
        <dbReference type="Proteomes" id="UP000683000"/>
    </source>
</evidence>